<feature type="compositionally biased region" description="Basic and acidic residues" evidence="1">
    <location>
        <begin position="63"/>
        <end position="97"/>
    </location>
</feature>
<keyword evidence="3" id="KW-1185">Reference proteome</keyword>
<evidence type="ECO:0000313" key="3">
    <source>
        <dbReference type="Proteomes" id="UP000248021"/>
    </source>
</evidence>
<feature type="compositionally biased region" description="Low complexity" evidence="1">
    <location>
        <begin position="231"/>
        <end position="242"/>
    </location>
</feature>
<evidence type="ECO:0000256" key="1">
    <source>
        <dbReference type="SAM" id="MobiDB-lite"/>
    </source>
</evidence>
<feature type="compositionally biased region" description="Basic and acidic residues" evidence="1">
    <location>
        <begin position="134"/>
        <end position="143"/>
    </location>
</feature>
<dbReference type="AlphaFoldDB" id="A0A2V3U9A5"/>
<comment type="caution">
    <text evidence="2">The sequence shown here is derived from an EMBL/GenBank/DDBJ whole genome shotgun (WGS) entry which is preliminary data.</text>
</comment>
<dbReference type="OrthoDB" id="7161229at2"/>
<dbReference type="PRINTS" id="PR01217">
    <property type="entry name" value="PRICHEXTENSN"/>
</dbReference>
<name>A0A2V3U9A5_9HYPH</name>
<sequence>MTVKSAILRFVKREPGLVASGTGHAAILVAGLVAFSSATPFADQQESVAVELMSASEFGAMMRGDKSAKEVKPDPKPRADKVAEVAEEKPVPGEAARDVPAPPSRPQVLPDPKAVETPPPPQQQAKVEPTPEPPKVEPPKVEPPKPMPKPEPVKAEPPKPEPVKEAEPKPEPPKRPEPPKQAETKPEPPKPEPKKVEAPKPEPQKPEPKKQEPPKQDLAKLIESSEPKAKPQPAKPAEQASSKFNPSDIQKLLQSKEKAQNAASTGHEVSRTASAGTRTGAGTSNTNAPKLSMAQRDAIGRLLKEQIQRCFSAPPGVEQVKTSPIVRVELSADGSLAASPKVANSSDDPGFRSYAESLRRAILRCAPYHIPAQYAPFMNDWRDLNIVADPQDFLG</sequence>
<accession>A0A2V3U9A5</accession>
<keyword evidence="2" id="KW-0132">Cell division</keyword>
<organism evidence="2 3">
    <name type="scientific">Chelatococcus asaccharovorans</name>
    <dbReference type="NCBI Taxonomy" id="28210"/>
    <lineage>
        <taxon>Bacteria</taxon>
        <taxon>Pseudomonadati</taxon>
        <taxon>Pseudomonadota</taxon>
        <taxon>Alphaproteobacteria</taxon>
        <taxon>Hyphomicrobiales</taxon>
        <taxon>Chelatococcaceae</taxon>
        <taxon>Chelatococcus</taxon>
    </lineage>
</organism>
<dbReference type="Proteomes" id="UP000248021">
    <property type="component" value="Unassembled WGS sequence"/>
</dbReference>
<feature type="compositionally biased region" description="Basic and acidic residues" evidence="1">
    <location>
        <begin position="151"/>
        <end position="229"/>
    </location>
</feature>
<keyword evidence="2" id="KW-0131">Cell cycle</keyword>
<feature type="region of interest" description="Disordered" evidence="1">
    <location>
        <begin position="61"/>
        <end position="291"/>
    </location>
</feature>
<dbReference type="RefSeq" id="WP_146227330.1">
    <property type="nucleotide sequence ID" value="NZ_JAHBRY010000001.1"/>
</dbReference>
<proteinExistence type="predicted"/>
<reference evidence="2 3" key="1">
    <citation type="submission" date="2018-05" db="EMBL/GenBank/DDBJ databases">
        <title>Genomic Encyclopedia of Type Strains, Phase IV (KMG-IV): sequencing the most valuable type-strain genomes for metagenomic binning, comparative biology and taxonomic classification.</title>
        <authorList>
            <person name="Goeker M."/>
        </authorList>
    </citation>
    <scope>NUCLEOTIDE SEQUENCE [LARGE SCALE GENOMIC DNA]</scope>
    <source>
        <strain evidence="2 3">DSM 6462</strain>
    </source>
</reference>
<evidence type="ECO:0000313" key="2">
    <source>
        <dbReference type="EMBL" id="PXW60291.1"/>
    </source>
</evidence>
<dbReference type="Gene3D" id="3.30.1150.10">
    <property type="match status" value="1"/>
</dbReference>
<dbReference type="EMBL" id="QJJK01000004">
    <property type="protein sequence ID" value="PXW60291.1"/>
    <property type="molecule type" value="Genomic_DNA"/>
</dbReference>
<protein>
    <submittedName>
        <fullName evidence="2">Cell division and transport-associated protein TolA</fullName>
    </submittedName>
</protein>
<feature type="compositionally biased region" description="Low complexity" evidence="1">
    <location>
        <begin position="271"/>
        <end position="288"/>
    </location>
</feature>
<gene>
    <name evidence="2" type="ORF">C7450_104344</name>
</gene>
<dbReference type="GO" id="GO:0051301">
    <property type="term" value="P:cell division"/>
    <property type="evidence" value="ECO:0007669"/>
    <property type="project" value="UniProtKB-KW"/>
</dbReference>